<dbReference type="Proteomes" id="UP000238206">
    <property type="component" value="Unassembled WGS sequence"/>
</dbReference>
<feature type="domain" description="Dienelactone hydrolase" evidence="1">
    <location>
        <begin position="15"/>
        <end position="197"/>
    </location>
</feature>
<dbReference type="InterPro" id="IPR002925">
    <property type="entry name" value="Dienelactn_hydro"/>
</dbReference>
<dbReference type="Gene3D" id="3.40.50.1820">
    <property type="entry name" value="alpha/beta hydrolase"/>
    <property type="match status" value="1"/>
</dbReference>
<reference evidence="2 3" key="1">
    <citation type="submission" date="2018-02" db="EMBL/GenBank/DDBJ databases">
        <title>Draft genome sequencing of Burkholderia cepacia Y14-15.</title>
        <authorList>
            <person name="Zheng B.-X."/>
        </authorList>
    </citation>
    <scope>NUCLEOTIDE SEQUENCE [LARGE SCALE GENOMIC DNA]</scope>
    <source>
        <strain evidence="2 3">Y14-15</strain>
    </source>
</reference>
<comment type="caution">
    <text evidence="2">The sequence shown here is derived from an EMBL/GenBank/DDBJ whole genome shotgun (WGS) entry which is preliminary data.</text>
</comment>
<dbReference type="GO" id="GO:0016787">
    <property type="term" value="F:hydrolase activity"/>
    <property type="evidence" value="ECO:0007669"/>
    <property type="project" value="UniProtKB-KW"/>
</dbReference>
<keyword evidence="2" id="KW-0378">Hydrolase</keyword>
<dbReference type="AlphaFoldDB" id="A0A2S8I606"/>
<dbReference type="Pfam" id="PF01738">
    <property type="entry name" value="DLH"/>
    <property type="match status" value="1"/>
</dbReference>
<dbReference type="EMBL" id="PUIQ01000067">
    <property type="protein sequence ID" value="PQP10227.1"/>
    <property type="molecule type" value="Genomic_DNA"/>
</dbReference>
<dbReference type="InterPro" id="IPR029058">
    <property type="entry name" value="AB_hydrolase_fold"/>
</dbReference>
<proteinExistence type="predicted"/>
<dbReference type="PANTHER" id="PTHR22946">
    <property type="entry name" value="DIENELACTONE HYDROLASE DOMAIN-CONTAINING PROTEIN-RELATED"/>
    <property type="match status" value="1"/>
</dbReference>
<protein>
    <submittedName>
        <fullName evidence="2">Hydrolase</fullName>
    </submittedName>
</protein>
<dbReference type="SUPFAM" id="SSF53474">
    <property type="entry name" value="alpha/beta-Hydrolases"/>
    <property type="match status" value="1"/>
</dbReference>
<accession>A0A2S8I606</accession>
<sequence length="217" mass="22903">MQTRDIVMSIDGTRLDGVLTTPDEAHGLVMFAHGSGSSRLSPRNRAVAATLVNAGFATLLFDLLDRNEERVDSRTAIYRFDIQLLADRLSAAIAWARAQTDIGSLRIGLFGASTGAAAALVAAAHDPAVGAVVSRGGRPDLAGDTLEHVSAPTLLIVGACDEQVLHLNRLAAARLTCETAIEIVPGATHLFEEPGALDTVARLAASWFIRWLSAGLR</sequence>
<evidence type="ECO:0000259" key="1">
    <source>
        <dbReference type="Pfam" id="PF01738"/>
    </source>
</evidence>
<organism evidence="2 3">
    <name type="scientific">Burkholderia cepacia</name>
    <name type="common">Pseudomonas cepacia</name>
    <dbReference type="NCBI Taxonomy" id="292"/>
    <lineage>
        <taxon>Bacteria</taxon>
        <taxon>Pseudomonadati</taxon>
        <taxon>Pseudomonadota</taxon>
        <taxon>Betaproteobacteria</taxon>
        <taxon>Burkholderiales</taxon>
        <taxon>Burkholderiaceae</taxon>
        <taxon>Burkholderia</taxon>
        <taxon>Burkholderia cepacia complex</taxon>
    </lineage>
</organism>
<evidence type="ECO:0000313" key="3">
    <source>
        <dbReference type="Proteomes" id="UP000238206"/>
    </source>
</evidence>
<dbReference type="RefSeq" id="WP_105393350.1">
    <property type="nucleotide sequence ID" value="NZ_PUIQ01000067.1"/>
</dbReference>
<dbReference type="InterPro" id="IPR050261">
    <property type="entry name" value="FrsA_esterase"/>
</dbReference>
<name>A0A2S8I606_BURCE</name>
<gene>
    <name evidence="2" type="ORF">C5615_33750</name>
</gene>
<evidence type="ECO:0000313" key="2">
    <source>
        <dbReference type="EMBL" id="PQP10227.1"/>
    </source>
</evidence>